<comment type="caution">
    <text evidence="11">The sequence shown here is derived from an EMBL/GenBank/DDBJ whole genome shotgun (WGS) entry which is preliminary data.</text>
</comment>
<dbReference type="AlphaFoldDB" id="A0A226DZ79"/>
<dbReference type="PANTHER" id="PTHR11157:SF17">
    <property type="entry name" value="ELONGATION OF VERY LONG CHAIN FATTY ACIDS PROTEIN 6"/>
    <property type="match status" value="1"/>
</dbReference>
<reference evidence="11 12" key="1">
    <citation type="submission" date="2015-12" db="EMBL/GenBank/DDBJ databases">
        <title>The genome of Folsomia candida.</title>
        <authorList>
            <person name="Faddeeva A."/>
            <person name="Derks M.F."/>
            <person name="Anvar Y."/>
            <person name="Smit S."/>
            <person name="Van Straalen N."/>
            <person name="Roelofs D."/>
        </authorList>
    </citation>
    <scope>NUCLEOTIDE SEQUENCE [LARGE SCALE GENOMIC DNA]</scope>
    <source>
        <strain evidence="11 12">VU population</strain>
        <tissue evidence="11">Whole body</tissue>
    </source>
</reference>
<name>A0A226DZ79_FOLCA</name>
<keyword evidence="12" id="KW-1185">Reference proteome</keyword>
<evidence type="ECO:0000256" key="3">
    <source>
        <dbReference type="ARBA" id="ARBA00022679"/>
    </source>
</evidence>
<evidence type="ECO:0000256" key="1">
    <source>
        <dbReference type="ARBA" id="ARBA00004141"/>
    </source>
</evidence>
<keyword evidence="9 10" id="KW-0275">Fatty acid biosynthesis</keyword>
<dbReference type="EMBL" id="LNIX01000009">
    <property type="protein sequence ID" value="OXA50001.1"/>
    <property type="molecule type" value="Genomic_DNA"/>
</dbReference>
<dbReference type="GO" id="GO:0005789">
    <property type="term" value="C:endoplasmic reticulum membrane"/>
    <property type="evidence" value="ECO:0007669"/>
    <property type="project" value="TreeGrafter"/>
</dbReference>
<keyword evidence="7 10" id="KW-0443">Lipid metabolism</keyword>
<proteinExistence type="inferred from homology"/>
<protein>
    <recommendedName>
        <fullName evidence="10">Elongation of very long chain fatty acids protein</fullName>
        <ecNumber evidence="10">2.3.1.199</ecNumber>
    </recommendedName>
    <alternativeName>
        <fullName evidence="10">Very-long-chain 3-oxoacyl-CoA synthase</fullName>
    </alternativeName>
</protein>
<dbReference type="GO" id="GO:0030148">
    <property type="term" value="P:sphingolipid biosynthetic process"/>
    <property type="evidence" value="ECO:0007669"/>
    <property type="project" value="TreeGrafter"/>
</dbReference>
<organism evidence="11 12">
    <name type="scientific">Folsomia candida</name>
    <name type="common">Springtail</name>
    <dbReference type="NCBI Taxonomy" id="158441"/>
    <lineage>
        <taxon>Eukaryota</taxon>
        <taxon>Metazoa</taxon>
        <taxon>Ecdysozoa</taxon>
        <taxon>Arthropoda</taxon>
        <taxon>Hexapoda</taxon>
        <taxon>Collembola</taxon>
        <taxon>Entomobryomorpha</taxon>
        <taxon>Isotomoidea</taxon>
        <taxon>Isotomidae</taxon>
        <taxon>Proisotominae</taxon>
        <taxon>Folsomia</taxon>
    </lineage>
</organism>
<accession>A0A226DZ79</accession>
<comment type="catalytic activity">
    <reaction evidence="10">
        <text>a very-long-chain acyl-CoA + malonyl-CoA + H(+) = a very-long-chain 3-oxoacyl-CoA + CO2 + CoA</text>
        <dbReference type="Rhea" id="RHEA:32727"/>
        <dbReference type="ChEBI" id="CHEBI:15378"/>
        <dbReference type="ChEBI" id="CHEBI:16526"/>
        <dbReference type="ChEBI" id="CHEBI:57287"/>
        <dbReference type="ChEBI" id="CHEBI:57384"/>
        <dbReference type="ChEBI" id="CHEBI:90725"/>
        <dbReference type="ChEBI" id="CHEBI:90736"/>
        <dbReference type="EC" id="2.3.1.199"/>
    </reaction>
</comment>
<feature type="transmembrane region" description="Helical" evidence="10">
    <location>
        <begin position="253"/>
        <end position="272"/>
    </location>
</feature>
<dbReference type="GO" id="GO:0034626">
    <property type="term" value="P:fatty acid elongation, polyunsaturated fatty acid"/>
    <property type="evidence" value="ECO:0007669"/>
    <property type="project" value="TreeGrafter"/>
</dbReference>
<evidence type="ECO:0000256" key="10">
    <source>
        <dbReference type="RuleBase" id="RU361115"/>
    </source>
</evidence>
<dbReference type="PANTHER" id="PTHR11157">
    <property type="entry name" value="FATTY ACID ACYL TRANSFERASE-RELATED"/>
    <property type="match status" value="1"/>
</dbReference>
<comment type="subcellular location">
    <subcellularLocation>
        <location evidence="1">Membrane</location>
        <topology evidence="1">Multi-pass membrane protein</topology>
    </subcellularLocation>
</comment>
<keyword evidence="4 10" id="KW-0812">Transmembrane</keyword>
<keyword evidence="5 10" id="KW-0276">Fatty acid metabolism</keyword>
<dbReference type="InterPro" id="IPR002076">
    <property type="entry name" value="ELO_fam"/>
</dbReference>
<keyword evidence="3 10" id="KW-0808">Transferase</keyword>
<evidence type="ECO:0000256" key="7">
    <source>
        <dbReference type="ARBA" id="ARBA00023098"/>
    </source>
</evidence>
<evidence type="ECO:0000256" key="6">
    <source>
        <dbReference type="ARBA" id="ARBA00022989"/>
    </source>
</evidence>
<dbReference type="Pfam" id="PF01151">
    <property type="entry name" value="ELO"/>
    <property type="match status" value="1"/>
</dbReference>
<feature type="transmembrane region" description="Helical" evidence="10">
    <location>
        <begin position="52"/>
        <end position="71"/>
    </location>
</feature>
<sequence>MESISNPVSFTKEGWVDYRREKLAPPSSYEPFWWENFDWQTWGEVGNRNKHYPVIISGVYIAIIFGLRAFMRNRKPFVLKRELVVWNGALGLFSILGVIRVLPDLWGKINRPNGLHYALCVKDDISIPMSFWAAAFVISKIVELGDTVFIVLRKKPLKFLQWFHHSVTLISTWNTGPYLEPIARFYIVINYGVHSLMYPYFSLMALGVRIPRKAANVVTFLQLVQMLVGVTINLYTSYLYYFHASCYRHPFSIIMMWIVYGSFVVLFGDLFYRLVIKKKSDKCVKVE</sequence>
<comment type="similarity">
    <text evidence="10">Belongs to the ELO family.</text>
</comment>
<dbReference type="GO" id="GO:0019367">
    <property type="term" value="P:fatty acid elongation, saturated fatty acid"/>
    <property type="evidence" value="ECO:0007669"/>
    <property type="project" value="TreeGrafter"/>
</dbReference>
<evidence type="ECO:0000256" key="8">
    <source>
        <dbReference type="ARBA" id="ARBA00023136"/>
    </source>
</evidence>
<evidence type="ECO:0000256" key="9">
    <source>
        <dbReference type="ARBA" id="ARBA00023160"/>
    </source>
</evidence>
<keyword evidence="2 10" id="KW-0444">Lipid biosynthesis</keyword>
<dbReference type="OrthoDB" id="10259681at2759"/>
<feature type="transmembrane region" description="Helical" evidence="10">
    <location>
        <begin position="185"/>
        <end position="208"/>
    </location>
</feature>
<dbReference type="GO" id="GO:0009922">
    <property type="term" value="F:fatty acid elongase activity"/>
    <property type="evidence" value="ECO:0007669"/>
    <property type="project" value="UniProtKB-EC"/>
</dbReference>
<evidence type="ECO:0000313" key="11">
    <source>
        <dbReference type="EMBL" id="OXA50001.1"/>
    </source>
</evidence>
<keyword evidence="8 10" id="KW-0472">Membrane</keyword>
<gene>
    <name evidence="11" type="ORF">Fcan01_14946</name>
</gene>
<keyword evidence="6 10" id="KW-1133">Transmembrane helix</keyword>
<dbReference type="EC" id="2.3.1.199" evidence="10"/>
<evidence type="ECO:0000313" key="12">
    <source>
        <dbReference type="Proteomes" id="UP000198287"/>
    </source>
</evidence>
<dbReference type="Proteomes" id="UP000198287">
    <property type="component" value="Unassembled WGS sequence"/>
</dbReference>
<dbReference type="OMA" id="LINLHWI"/>
<feature type="transmembrane region" description="Helical" evidence="10">
    <location>
        <begin position="83"/>
        <end position="102"/>
    </location>
</feature>
<dbReference type="GO" id="GO:0034625">
    <property type="term" value="P:fatty acid elongation, monounsaturated fatty acid"/>
    <property type="evidence" value="ECO:0007669"/>
    <property type="project" value="TreeGrafter"/>
</dbReference>
<evidence type="ECO:0000256" key="2">
    <source>
        <dbReference type="ARBA" id="ARBA00022516"/>
    </source>
</evidence>
<evidence type="ECO:0000256" key="5">
    <source>
        <dbReference type="ARBA" id="ARBA00022832"/>
    </source>
</evidence>
<evidence type="ECO:0000256" key="4">
    <source>
        <dbReference type="ARBA" id="ARBA00022692"/>
    </source>
</evidence>
<feature type="transmembrane region" description="Helical" evidence="10">
    <location>
        <begin position="220"/>
        <end position="241"/>
    </location>
</feature>
<dbReference type="GO" id="GO:0042761">
    <property type="term" value="P:very long-chain fatty acid biosynthetic process"/>
    <property type="evidence" value="ECO:0007669"/>
    <property type="project" value="TreeGrafter"/>
</dbReference>